<protein>
    <submittedName>
        <fullName evidence="12">Biotin/lipoyl-binding protein</fullName>
    </submittedName>
</protein>
<feature type="domain" description="ATP-grasp" evidence="10">
    <location>
        <begin position="107"/>
        <end position="306"/>
    </location>
</feature>
<comment type="cofactor">
    <cofactor evidence="1">
        <name>biotin</name>
        <dbReference type="ChEBI" id="CHEBI:57586"/>
    </cofactor>
</comment>
<name>A0A3L8PLK1_9ACTN</name>
<keyword evidence="5" id="KW-0092">Biotin</keyword>
<dbReference type="InterPro" id="IPR011764">
    <property type="entry name" value="Biotin_carboxylation_dom"/>
</dbReference>
<gene>
    <name evidence="12" type="ORF">D9V41_06785</name>
</gene>
<dbReference type="PROSITE" id="PS00867">
    <property type="entry name" value="CPSASE_2"/>
    <property type="match status" value="1"/>
</dbReference>
<dbReference type="Gene3D" id="3.30.470.20">
    <property type="entry name" value="ATP-grasp fold, B domain"/>
    <property type="match status" value="1"/>
</dbReference>
<evidence type="ECO:0000256" key="4">
    <source>
        <dbReference type="ARBA" id="ARBA00022840"/>
    </source>
</evidence>
<dbReference type="PROSITE" id="PS00188">
    <property type="entry name" value="BIOTIN"/>
    <property type="match status" value="1"/>
</dbReference>
<dbReference type="InterPro" id="IPR000089">
    <property type="entry name" value="Biotin_lipoyl"/>
</dbReference>
<evidence type="ECO:0000256" key="3">
    <source>
        <dbReference type="ARBA" id="ARBA00022741"/>
    </source>
</evidence>
<feature type="domain" description="Lipoyl-binding" evidence="9">
    <location>
        <begin position="568"/>
        <end position="643"/>
    </location>
</feature>
<evidence type="ECO:0000256" key="1">
    <source>
        <dbReference type="ARBA" id="ARBA00001953"/>
    </source>
</evidence>
<dbReference type="Pfam" id="PF02786">
    <property type="entry name" value="CPSase_L_D2"/>
    <property type="match status" value="1"/>
</dbReference>
<dbReference type="CDD" id="cd06850">
    <property type="entry name" value="biotinyl_domain"/>
    <property type="match status" value="1"/>
</dbReference>
<dbReference type="GO" id="GO:0005524">
    <property type="term" value="F:ATP binding"/>
    <property type="evidence" value="ECO:0007669"/>
    <property type="project" value="UniProtKB-UniRule"/>
</dbReference>
<evidence type="ECO:0000259" key="11">
    <source>
        <dbReference type="PROSITE" id="PS50979"/>
    </source>
</evidence>
<evidence type="ECO:0000313" key="13">
    <source>
        <dbReference type="Proteomes" id="UP000282515"/>
    </source>
</evidence>
<dbReference type="InterPro" id="IPR050856">
    <property type="entry name" value="Biotin_carboxylase_complex"/>
</dbReference>
<evidence type="ECO:0000256" key="7">
    <source>
        <dbReference type="PROSITE-ProRule" id="PRU00409"/>
    </source>
</evidence>
<dbReference type="SUPFAM" id="SSF51246">
    <property type="entry name" value="Rudiment single hybrid motif"/>
    <property type="match status" value="1"/>
</dbReference>
<dbReference type="PROSITE" id="PS50979">
    <property type="entry name" value="BC"/>
    <property type="match status" value="1"/>
</dbReference>
<proteinExistence type="predicted"/>
<dbReference type="PROSITE" id="PS50968">
    <property type="entry name" value="BIOTINYL_LIPOYL"/>
    <property type="match status" value="1"/>
</dbReference>
<evidence type="ECO:0000313" key="12">
    <source>
        <dbReference type="EMBL" id="RLV56140.1"/>
    </source>
</evidence>
<keyword evidence="8" id="KW-0175">Coiled coil</keyword>
<accession>A0A3L8PLK1</accession>
<evidence type="ECO:0000259" key="9">
    <source>
        <dbReference type="PROSITE" id="PS50968"/>
    </source>
</evidence>
<keyword evidence="4 7" id="KW-0067">ATP-binding</keyword>
<reference evidence="12 13" key="1">
    <citation type="submission" date="2018-10" db="EMBL/GenBank/DDBJ databases">
        <title>Aeromicrobium sp. 9W16Y-2 whole genome shotgun sequence.</title>
        <authorList>
            <person name="Li F."/>
        </authorList>
    </citation>
    <scope>NUCLEOTIDE SEQUENCE [LARGE SCALE GENOMIC DNA]</scope>
    <source>
        <strain evidence="12 13">9W16Y-2</strain>
    </source>
</reference>
<dbReference type="GO" id="GO:0004075">
    <property type="term" value="F:biotin carboxylase activity"/>
    <property type="evidence" value="ECO:0007669"/>
    <property type="project" value="UniProtKB-EC"/>
</dbReference>
<dbReference type="FunFam" id="2.40.50.100:FF:000003">
    <property type="entry name" value="Acetyl-CoA carboxylase biotin carboxyl carrier protein"/>
    <property type="match status" value="1"/>
</dbReference>
<evidence type="ECO:0000256" key="8">
    <source>
        <dbReference type="SAM" id="Coils"/>
    </source>
</evidence>
<dbReference type="SUPFAM" id="SSF52440">
    <property type="entry name" value="PreATP-grasp domain"/>
    <property type="match status" value="1"/>
</dbReference>
<comment type="caution">
    <text evidence="12">The sequence shown here is derived from an EMBL/GenBank/DDBJ whole genome shotgun (WGS) entry which is preliminary data.</text>
</comment>
<evidence type="ECO:0000256" key="2">
    <source>
        <dbReference type="ARBA" id="ARBA00022598"/>
    </source>
</evidence>
<evidence type="ECO:0000256" key="5">
    <source>
        <dbReference type="ARBA" id="ARBA00023267"/>
    </source>
</evidence>
<feature type="domain" description="Biotin carboxylation" evidence="11">
    <location>
        <begin position="1"/>
        <end position="440"/>
    </location>
</feature>
<dbReference type="InterPro" id="IPR011053">
    <property type="entry name" value="Single_hybrid_motif"/>
</dbReference>
<dbReference type="SMART" id="SM00878">
    <property type="entry name" value="Biotin_carb_C"/>
    <property type="match status" value="1"/>
</dbReference>
<dbReference type="Proteomes" id="UP000282515">
    <property type="component" value="Unassembled WGS sequence"/>
</dbReference>
<dbReference type="OrthoDB" id="9760256at2"/>
<dbReference type="InterPro" id="IPR011054">
    <property type="entry name" value="Rudment_hybrid_motif"/>
</dbReference>
<evidence type="ECO:0000259" key="10">
    <source>
        <dbReference type="PROSITE" id="PS50975"/>
    </source>
</evidence>
<dbReference type="InterPro" id="IPR016185">
    <property type="entry name" value="PreATP-grasp_dom_sf"/>
</dbReference>
<dbReference type="PROSITE" id="PS00866">
    <property type="entry name" value="CPSASE_1"/>
    <property type="match status" value="1"/>
</dbReference>
<dbReference type="SUPFAM" id="SSF56059">
    <property type="entry name" value="Glutathione synthetase ATP-binding domain-like"/>
    <property type="match status" value="1"/>
</dbReference>
<dbReference type="EMBL" id="RDBF01000004">
    <property type="protein sequence ID" value="RLV56140.1"/>
    <property type="molecule type" value="Genomic_DNA"/>
</dbReference>
<dbReference type="PANTHER" id="PTHR18866:SF126">
    <property type="entry name" value="BIOTIN CARBOXYLASE"/>
    <property type="match status" value="1"/>
</dbReference>
<dbReference type="InterPro" id="IPR005481">
    <property type="entry name" value="BC-like_N"/>
</dbReference>
<dbReference type="PROSITE" id="PS50975">
    <property type="entry name" value="ATP_GRASP"/>
    <property type="match status" value="1"/>
</dbReference>
<dbReference type="InterPro" id="IPR011761">
    <property type="entry name" value="ATP-grasp"/>
</dbReference>
<dbReference type="InterPro" id="IPR005479">
    <property type="entry name" value="CPAse_ATP-bd"/>
</dbReference>
<dbReference type="Pfam" id="PF02785">
    <property type="entry name" value="Biotin_carb_C"/>
    <property type="match status" value="1"/>
</dbReference>
<keyword evidence="2" id="KW-0436">Ligase</keyword>
<dbReference type="GO" id="GO:0046872">
    <property type="term" value="F:metal ion binding"/>
    <property type="evidence" value="ECO:0007669"/>
    <property type="project" value="InterPro"/>
</dbReference>
<dbReference type="InterPro" id="IPR005482">
    <property type="entry name" value="Biotin_COase_C"/>
</dbReference>
<dbReference type="FunFam" id="3.40.50.20:FF:000010">
    <property type="entry name" value="Propionyl-CoA carboxylase subunit alpha"/>
    <property type="match status" value="1"/>
</dbReference>
<dbReference type="Pfam" id="PF00364">
    <property type="entry name" value="Biotin_lipoyl"/>
    <property type="match status" value="1"/>
</dbReference>
<dbReference type="Pfam" id="PF00289">
    <property type="entry name" value="Biotin_carb_N"/>
    <property type="match status" value="1"/>
</dbReference>
<dbReference type="AlphaFoldDB" id="A0A3L8PLK1"/>
<organism evidence="12 13">
    <name type="scientific">Aeromicrobium phragmitis</name>
    <dbReference type="NCBI Taxonomy" id="2478914"/>
    <lineage>
        <taxon>Bacteria</taxon>
        <taxon>Bacillati</taxon>
        <taxon>Actinomycetota</taxon>
        <taxon>Actinomycetes</taxon>
        <taxon>Propionibacteriales</taxon>
        <taxon>Nocardioidaceae</taxon>
        <taxon>Aeromicrobium</taxon>
    </lineage>
</organism>
<evidence type="ECO:0000256" key="6">
    <source>
        <dbReference type="ARBA" id="ARBA00048501"/>
    </source>
</evidence>
<dbReference type="Gene3D" id="2.40.50.100">
    <property type="match status" value="1"/>
</dbReference>
<feature type="coiled-coil region" evidence="8">
    <location>
        <begin position="157"/>
        <end position="184"/>
    </location>
</feature>
<dbReference type="InterPro" id="IPR001882">
    <property type="entry name" value="Biotin_BS"/>
</dbReference>
<sequence length="647" mass="68508">MIRSVLVANRGEIARRVFRTCRDLGIATVAVHSDADADAPFVREADRAVRLPGDAPADTYLRGDLVIEAARRAGAEAIHPGYGFLSENADFARAVEDAGLTWIGPTPESIQAMGSKIRAKQIMARAGVPILDVDLDGVTPAEFPLLVKASAGGGGRGMRVVESLDELDAELAKAEAEARSAFGDGTVFVEPYLPRARHVEVQVLSDAHGRTWVVGDRDCSIQRRHQKVVEEAPAPNLSDKARTTLHIAARAAAEAVRYRGAGTVEFLVDGDRVFFLEMNTRLQVEHPVTECVTGLDLVALQLAIAEGRPLPGDAPPSSGHAVEVRLYAEDPADDWAPQTGIVRAFDLDGARFSVPERYGMRIDSGVEAGSGVGIHYDAMLAKLIAYGPDRQTALRMLEGALRRARVHGLTTNLDLLRAIVNDEDFAAARLSTALLDERLDAWTGAGDDHAVRKAALAAAIGQATQTAAAARVLARIPAAWRNVPSQPRVRTYRRGDAEFAVAYAAEGRTLASRWLEGVEVVDAIGDRVILDDGGVRESYRVTVGDGAVDVDGPVGGFGFEVVPDFVDPADVVAEGSLLAPMPASVTSVAVEPGAKVAKGDPVVVLEAMKMQHTIAAPTDGVVAELAVTTGQQVEAGAVLAVIEEDGA</sequence>
<keyword evidence="3 7" id="KW-0547">Nucleotide-binding</keyword>
<dbReference type="RefSeq" id="WP_121793799.1">
    <property type="nucleotide sequence ID" value="NZ_RDBF01000004.1"/>
</dbReference>
<comment type="catalytic activity">
    <reaction evidence="6">
        <text>N(6)-biotinyl-L-lysyl-[protein] + hydrogencarbonate + ATP = N(6)-carboxybiotinyl-L-lysyl-[protein] + ADP + phosphate + H(+)</text>
        <dbReference type="Rhea" id="RHEA:13501"/>
        <dbReference type="Rhea" id="RHEA-COMP:10505"/>
        <dbReference type="Rhea" id="RHEA-COMP:10506"/>
        <dbReference type="ChEBI" id="CHEBI:15378"/>
        <dbReference type="ChEBI" id="CHEBI:17544"/>
        <dbReference type="ChEBI" id="CHEBI:30616"/>
        <dbReference type="ChEBI" id="CHEBI:43474"/>
        <dbReference type="ChEBI" id="CHEBI:83144"/>
        <dbReference type="ChEBI" id="CHEBI:83145"/>
        <dbReference type="ChEBI" id="CHEBI:456216"/>
        <dbReference type="EC" id="6.3.4.14"/>
    </reaction>
    <physiologicalReaction direction="left-to-right" evidence="6">
        <dbReference type="Rhea" id="RHEA:13502"/>
    </physiologicalReaction>
</comment>
<dbReference type="PANTHER" id="PTHR18866">
    <property type="entry name" value="CARBOXYLASE:PYRUVATE/ACETYL-COA/PROPIONYL-COA CARBOXYLASE"/>
    <property type="match status" value="1"/>
</dbReference>
<dbReference type="SUPFAM" id="SSF51230">
    <property type="entry name" value="Single hybrid motif"/>
    <property type="match status" value="1"/>
</dbReference>
<keyword evidence="13" id="KW-1185">Reference proteome</keyword>